<gene>
    <name evidence="2" type="ORF">BX591_1014</name>
</gene>
<dbReference type="InterPro" id="IPR052158">
    <property type="entry name" value="INH-QAR"/>
</dbReference>
<proteinExistence type="predicted"/>
<dbReference type="InterPro" id="IPR002818">
    <property type="entry name" value="DJ-1/PfpI"/>
</dbReference>
<reference evidence="2 3" key="1">
    <citation type="submission" date="2018-06" db="EMBL/GenBank/DDBJ databases">
        <title>Genomic Encyclopedia of Type Strains, Phase III (KMG-III): the genomes of soil and plant-associated and newly described type strains.</title>
        <authorList>
            <person name="Whitman W."/>
        </authorList>
    </citation>
    <scope>NUCLEOTIDE SEQUENCE [LARGE SCALE GENOMIC DNA]</scope>
    <source>
        <strain evidence="2 3">LMG 23644</strain>
    </source>
</reference>
<dbReference type="Gene3D" id="3.40.50.880">
    <property type="match status" value="1"/>
</dbReference>
<organism evidence="2 3">
    <name type="scientific">Paraburkholderia bryophila</name>
    <dbReference type="NCBI Taxonomy" id="420952"/>
    <lineage>
        <taxon>Bacteria</taxon>
        <taxon>Pseudomonadati</taxon>
        <taxon>Pseudomonadota</taxon>
        <taxon>Betaproteobacteria</taxon>
        <taxon>Burkholderiales</taxon>
        <taxon>Burkholderiaceae</taxon>
        <taxon>Paraburkholderia</taxon>
    </lineage>
</organism>
<evidence type="ECO:0000259" key="1">
    <source>
        <dbReference type="Pfam" id="PF01965"/>
    </source>
</evidence>
<name>A0A329D806_9BURK</name>
<dbReference type="SUPFAM" id="SSF52317">
    <property type="entry name" value="Class I glutamine amidotransferase-like"/>
    <property type="match status" value="1"/>
</dbReference>
<comment type="caution">
    <text evidence="2">The sequence shown here is derived from an EMBL/GenBank/DDBJ whole genome shotgun (WGS) entry which is preliminary data.</text>
</comment>
<dbReference type="EMBL" id="QLTK01000001">
    <property type="protein sequence ID" value="RAS38675.1"/>
    <property type="molecule type" value="Genomic_DNA"/>
</dbReference>
<evidence type="ECO:0000313" key="2">
    <source>
        <dbReference type="EMBL" id="RAS38675.1"/>
    </source>
</evidence>
<feature type="domain" description="DJ-1/PfpI" evidence="1">
    <location>
        <begin position="4"/>
        <end position="145"/>
    </location>
</feature>
<dbReference type="PANTHER" id="PTHR43130">
    <property type="entry name" value="ARAC-FAMILY TRANSCRIPTIONAL REGULATOR"/>
    <property type="match status" value="1"/>
</dbReference>
<evidence type="ECO:0000313" key="3">
    <source>
        <dbReference type="Proteomes" id="UP000248918"/>
    </source>
</evidence>
<accession>A0A329D806</accession>
<dbReference type="RefSeq" id="WP_111928732.1">
    <property type="nucleotide sequence ID" value="NZ_CADFFP010000004.1"/>
</dbReference>
<dbReference type="AlphaFoldDB" id="A0A329D806"/>
<dbReference type="Proteomes" id="UP000248918">
    <property type="component" value="Unassembled WGS sequence"/>
</dbReference>
<sequence length="226" mass="24741">MKQLALITFEQFTDIDLFLMWDILGRNRDDWQVRILDKQSELRSSNGLPIHTHGRLEEANHADVVLFASGKEGVPAAISDANFMGAFQLDPGRQLIGSSCAGAFILARLGLLPERRATTHPDARAALHAEGVELDDRPFTSSGNVARVGGCLAALYLVGWVVERLFGTQKMLETLRPVLPAGQYGIYEELVASSIEQGAGGRGQGARNHVAVDSLRRWTTTEVRHP</sequence>
<dbReference type="PANTHER" id="PTHR43130:SF2">
    <property type="entry name" value="DJ-1_PFPI DOMAIN-CONTAINING PROTEIN"/>
    <property type="match status" value="1"/>
</dbReference>
<dbReference type="InterPro" id="IPR029062">
    <property type="entry name" value="Class_I_gatase-like"/>
</dbReference>
<protein>
    <submittedName>
        <fullName evidence="2">DJ-1/PfpI family protein</fullName>
    </submittedName>
</protein>
<dbReference type="Pfam" id="PF01965">
    <property type="entry name" value="DJ-1_PfpI"/>
    <property type="match status" value="1"/>
</dbReference>
<dbReference type="OrthoDB" id="3210279at2"/>
<dbReference type="GO" id="GO:0006355">
    <property type="term" value="P:regulation of DNA-templated transcription"/>
    <property type="evidence" value="ECO:0007669"/>
    <property type="project" value="TreeGrafter"/>
</dbReference>